<dbReference type="RefSeq" id="WP_338102234.1">
    <property type="nucleotide sequence ID" value="NZ_CP131060.1"/>
</dbReference>
<reference evidence="1 2" key="1">
    <citation type="submission" date="2023-07" db="EMBL/GenBank/DDBJ databases">
        <title>Closed genoem sequence of Methanosarcinaceae archaeon Ac7.</title>
        <authorList>
            <person name="Poehlein A."/>
            <person name="Protasov E."/>
            <person name="Platt K."/>
            <person name="Reeh H."/>
            <person name="Daniel R."/>
            <person name="Brune A."/>
        </authorList>
    </citation>
    <scope>NUCLEOTIDE SEQUENCE [LARGE SCALE GENOMIC DNA]</scope>
    <source>
        <strain evidence="1 2">Ac7</strain>
    </source>
</reference>
<dbReference type="EMBL" id="CP131060">
    <property type="protein sequence ID" value="WNY25885.1"/>
    <property type="molecule type" value="Genomic_DNA"/>
</dbReference>
<dbReference type="GeneID" id="89230551"/>
<proteinExistence type="predicted"/>
<evidence type="ECO:0000313" key="1">
    <source>
        <dbReference type="EMBL" id="WNY25885.1"/>
    </source>
</evidence>
<dbReference type="PROSITE" id="PS51257">
    <property type="entry name" value="PROKAR_LIPOPROTEIN"/>
    <property type="match status" value="1"/>
</dbReference>
<dbReference type="Proteomes" id="UP001303587">
    <property type="component" value="Chromosome"/>
</dbReference>
<dbReference type="AlphaFoldDB" id="A0AA96V4Q0"/>
<keyword evidence="2" id="KW-1185">Reference proteome</keyword>
<accession>A0AA96V4Q0</accession>
<protein>
    <submittedName>
        <fullName evidence="1">Uncharacterized protein</fullName>
    </submittedName>
</protein>
<evidence type="ECO:0000313" key="2">
    <source>
        <dbReference type="Proteomes" id="UP001303587"/>
    </source>
</evidence>
<name>A0AA96V4Q0_9EURY</name>
<sequence>MKNQFITLLIIVLSVIFISGCLESKDPINPLGKNISEFQTSVCNIPSGEDLLFYRIYQSENDSKPGIIHSNETLMSNADLVFYGTVKEVRPSVWTTPDGKTPSQVLNASPELGVRTIGDENCVRNYRFVSVPGTNESIYTSVIFEADDWVKGPTMDEVVIEIQGGQVDRYVMLGSYVNPWDLKPGDKYLVYANFWDGNRSLIMPNGLFVVED</sequence>
<organism evidence="1 2">
    <name type="scientific">Methanolapillus millepedarum</name>
    <dbReference type="NCBI Taxonomy" id="3028296"/>
    <lineage>
        <taxon>Archaea</taxon>
        <taxon>Methanobacteriati</taxon>
        <taxon>Methanobacteriota</taxon>
        <taxon>Stenosarchaea group</taxon>
        <taxon>Methanomicrobia</taxon>
        <taxon>Methanosarcinales</taxon>
        <taxon>Methanosarcinaceae</taxon>
        <taxon>Methanolapillus</taxon>
    </lineage>
</organism>
<gene>
    <name evidence="1" type="ORF">MsAc7_14500</name>
</gene>